<reference evidence="1" key="1">
    <citation type="journal article" date="2012" name="Nature">
        <title>The oyster genome reveals stress adaptation and complexity of shell formation.</title>
        <authorList>
            <person name="Zhang G."/>
            <person name="Fang X."/>
            <person name="Guo X."/>
            <person name="Li L."/>
            <person name="Luo R."/>
            <person name="Xu F."/>
            <person name="Yang P."/>
            <person name="Zhang L."/>
            <person name="Wang X."/>
            <person name="Qi H."/>
            <person name="Xiong Z."/>
            <person name="Que H."/>
            <person name="Xie Y."/>
            <person name="Holland P.W."/>
            <person name="Paps J."/>
            <person name="Zhu Y."/>
            <person name="Wu F."/>
            <person name="Chen Y."/>
            <person name="Wang J."/>
            <person name="Peng C."/>
            <person name="Meng J."/>
            <person name="Yang L."/>
            <person name="Liu J."/>
            <person name="Wen B."/>
            <person name="Zhang N."/>
            <person name="Huang Z."/>
            <person name="Zhu Q."/>
            <person name="Feng Y."/>
            <person name="Mount A."/>
            <person name="Hedgecock D."/>
            <person name="Xu Z."/>
            <person name="Liu Y."/>
            <person name="Domazet-Loso T."/>
            <person name="Du Y."/>
            <person name="Sun X."/>
            <person name="Zhang S."/>
            <person name="Liu B."/>
            <person name="Cheng P."/>
            <person name="Jiang X."/>
            <person name="Li J."/>
            <person name="Fan D."/>
            <person name="Wang W."/>
            <person name="Fu W."/>
            <person name="Wang T."/>
            <person name="Wang B."/>
            <person name="Zhang J."/>
            <person name="Peng Z."/>
            <person name="Li Y."/>
            <person name="Li N."/>
            <person name="Wang J."/>
            <person name="Chen M."/>
            <person name="He Y."/>
            <person name="Tan F."/>
            <person name="Song X."/>
            <person name="Zheng Q."/>
            <person name="Huang R."/>
            <person name="Yang H."/>
            <person name="Du X."/>
            <person name="Chen L."/>
            <person name="Yang M."/>
            <person name="Gaffney P.M."/>
            <person name="Wang S."/>
            <person name="Luo L."/>
            <person name="She Z."/>
            <person name="Ming Y."/>
            <person name="Huang W."/>
            <person name="Zhang S."/>
            <person name="Huang B."/>
            <person name="Zhang Y."/>
            <person name="Qu T."/>
            <person name="Ni P."/>
            <person name="Miao G."/>
            <person name="Wang J."/>
            <person name="Wang Q."/>
            <person name="Steinberg C.E."/>
            <person name="Wang H."/>
            <person name="Li N."/>
            <person name="Qian L."/>
            <person name="Zhang G."/>
            <person name="Li Y."/>
            <person name="Yang H."/>
            <person name="Liu X."/>
            <person name="Wang J."/>
            <person name="Yin Y."/>
            <person name="Wang J."/>
        </authorList>
    </citation>
    <scope>NUCLEOTIDE SEQUENCE [LARGE SCALE GENOMIC DNA]</scope>
    <source>
        <strain evidence="1">05x7-T-G4-1.051#20</strain>
    </source>
</reference>
<organism evidence="1">
    <name type="scientific">Magallana gigas</name>
    <name type="common">Pacific oyster</name>
    <name type="synonym">Crassostrea gigas</name>
    <dbReference type="NCBI Taxonomy" id="29159"/>
    <lineage>
        <taxon>Eukaryota</taxon>
        <taxon>Metazoa</taxon>
        <taxon>Spiralia</taxon>
        <taxon>Lophotrochozoa</taxon>
        <taxon>Mollusca</taxon>
        <taxon>Bivalvia</taxon>
        <taxon>Autobranchia</taxon>
        <taxon>Pteriomorphia</taxon>
        <taxon>Ostreida</taxon>
        <taxon>Ostreoidea</taxon>
        <taxon>Ostreidae</taxon>
        <taxon>Magallana</taxon>
    </lineage>
</organism>
<evidence type="ECO:0000313" key="1">
    <source>
        <dbReference type="EMBL" id="EKC30972.1"/>
    </source>
</evidence>
<dbReference type="InParanoid" id="K1Q3C6"/>
<sequence length="281" mass="31781">MFFQSTEVNYKLPHNALEDFISFMSTFPEKPLFVGHNIKRLDCHVLYNALKSRHMWNEFSNHVCGFLDTLDYLKKLTQGLVPIAKLHLYKHFYLEQRATSHSNADADRVIRLWNSLAPFDQAPYKFRDNLKQQLIKGRFKAPKSTRVDLVPGVQSVKRCALAPHLGPAAWPDTNRYQEAFISRLCMAFPSSTSKDGRRQPRWKAVVDAYNRARIEQEEKKGDGEIGAGSETSRSPVCCGPATAPSNAKTKGLGGWNSRPHGFTVNLSTVGQSTKGNRIRFP</sequence>
<proteinExistence type="predicted"/>
<dbReference type="EMBL" id="JH818703">
    <property type="protein sequence ID" value="EKC30972.1"/>
    <property type="molecule type" value="Genomic_DNA"/>
</dbReference>
<gene>
    <name evidence="1" type="ORF">CGI_10019775</name>
</gene>
<name>K1Q3C6_MAGGI</name>
<dbReference type="SUPFAM" id="SSF53098">
    <property type="entry name" value="Ribonuclease H-like"/>
    <property type="match status" value="1"/>
</dbReference>
<protein>
    <submittedName>
        <fullName evidence="1">Uncharacterized protein</fullName>
    </submittedName>
</protein>
<dbReference type="AlphaFoldDB" id="K1Q3C6"/>
<dbReference type="Gene3D" id="3.30.420.10">
    <property type="entry name" value="Ribonuclease H-like superfamily/Ribonuclease H"/>
    <property type="match status" value="1"/>
</dbReference>
<accession>K1Q3C6</accession>
<dbReference type="GO" id="GO:0003676">
    <property type="term" value="F:nucleic acid binding"/>
    <property type="evidence" value="ECO:0007669"/>
    <property type="project" value="InterPro"/>
</dbReference>
<dbReference type="HOGENOM" id="CLU_991261_0_0_1"/>
<dbReference type="InterPro" id="IPR036397">
    <property type="entry name" value="RNaseH_sf"/>
</dbReference>
<dbReference type="InterPro" id="IPR012337">
    <property type="entry name" value="RNaseH-like_sf"/>
</dbReference>